<name>A0A2I0W071_9ASPA</name>
<reference evidence="1 2" key="1">
    <citation type="journal article" date="2016" name="Sci. Rep.">
        <title>The Dendrobium catenatum Lindl. genome sequence provides insights into polysaccharide synthase, floral development and adaptive evolution.</title>
        <authorList>
            <person name="Zhang G.Q."/>
            <person name="Xu Q."/>
            <person name="Bian C."/>
            <person name="Tsai W.C."/>
            <person name="Yeh C.M."/>
            <person name="Liu K.W."/>
            <person name="Yoshida K."/>
            <person name="Zhang L.S."/>
            <person name="Chang S.B."/>
            <person name="Chen F."/>
            <person name="Shi Y."/>
            <person name="Su Y.Y."/>
            <person name="Zhang Y.Q."/>
            <person name="Chen L.J."/>
            <person name="Yin Y."/>
            <person name="Lin M."/>
            <person name="Huang H."/>
            <person name="Deng H."/>
            <person name="Wang Z.W."/>
            <person name="Zhu S.L."/>
            <person name="Zhao X."/>
            <person name="Deng C."/>
            <person name="Niu S.C."/>
            <person name="Huang J."/>
            <person name="Wang M."/>
            <person name="Liu G.H."/>
            <person name="Yang H.J."/>
            <person name="Xiao X.J."/>
            <person name="Hsiao Y.Y."/>
            <person name="Wu W.L."/>
            <person name="Chen Y.Y."/>
            <person name="Mitsuda N."/>
            <person name="Ohme-Takagi M."/>
            <person name="Luo Y.B."/>
            <person name="Van de Peer Y."/>
            <person name="Liu Z.J."/>
        </authorList>
    </citation>
    <scope>NUCLEOTIDE SEQUENCE [LARGE SCALE GENOMIC DNA]</scope>
    <source>
        <tissue evidence="1">The whole plant</tissue>
    </source>
</reference>
<gene>
    <name evidence="1" type="ORF">MA16_Dca002332</name>
</gene>
<dbReference type="EMBL" id="KZ503041">
    <property type="protein sequence ID" value="PKU69063.1"/>
    <property type="molecule type" value="Genomic_DNA"/>
</dbReference>
<dbReference type="AlphaFoldDB" id="A0A2I0W071"/>
<accession>A0A2I0W071</accession>
<organism evidence="1 2">
    <name type="scientific">Dendrobium catenatum</name>
    <dbReference type="NCBI Taxonomy" id="906689"/>
    <lineage>
        <taxon>Eukaryota</taxon>
        <taxon>Viridiplantae</taxon>
        <taxon>Streptophyta</taxon>
        <taxon>Embryophyta</taxon>
        <taxon>Tracheophyta</taxon>
        <taxon>Spermatophyta</taxon>
        <taxon>Magnoliopsida</taxon>
        <taxon>Liliopsida</taxon>
        <taxon>Asparagales</taxon>
        <taxon>Orchidaceae</taxon>
        <taxon>Epidendroideae</taxon>
        <taxon>Malaxideae</taxon>
        <taxon>Dendrobiinae</taxon>
        <taxon>Dendrobium</taxon>
    </lineage>
</organism>
<sequence length="104" mass="11987">MATSFASNQIAGLKDQIEGSKLLSIRWEAPVGRDGIHARRRMDDRSLGQELPQSGSWLWKRARREAGCRYWDLKRTGDKDAKAEFKPDRKSRSGIFFTGFEQNR</sequence>
<evidence type="ECO:0000313" key="2">
    <source>
        <dbReference type="Proteomes" id="UP000233837"/>
    </source>
</evidence>
<proteinExistence type="predicted"/>
<dbReference type="Proteomes" id="UP000233837">
    <property type="component" value="Unassembled WGS sequence"/>
</dbReference>
<evidence type="ECO:0000313" key="1">
    <source>
        <dbReference type="EMBL" id="PKU69063.1"/>
    </source>
</evidence>
<keyword evidence="2" id="KW-1185">Reference proteome</keyword>
<reference evidence="1 2" key="2">
    <citation type="journal article" date="2017" name="Nature">
        <title>The Apostasia genome and the evolution of orchids.</title>
        <authorList>
            <person name="Zhang G.Q."/>
            <person name="Liu K.W."/>
            <person name="Li Z."/>
            <person name="Lohaus R."/>
            <person name="Hsiao Y.Y."/>
            <person name="Niu S.C."/>
            <person name="Wang J.Y."/>
            <person name="Lin Y.C."/>
            <person name="Xu Q."/>
            <person name="Chen L.J."/>
            <person name="Yoshida K."/>
            <person name="Fujiwara S."/>
            <person name="Wang Z.W."/>
            <person name="Zhang Y.Q."/>
            <person name="Mitsuda N."/>
            <person name="Wang M."/>
            <person name="Liu G.H."/>
            <person name="Pecoraro L."/>
            <person name="Huang H.X."/>
            <person name="Xiao X.J."/>
            <person name="Lin M."/>
            <person name="Wu X.Y."/>
            <person name="Wu W.L."/>
            <person name="Chen Y.Y."/>
            <person name="Chang S.B."/>
            <person name="Sakamoto S."/>
            <person name="Ohme-Takagi M."/>
            <person name="Yagi M."/>
            <person name="Zeng S.J."/>
            <person name="Shen C.Y."/>
            <person name="Yeh C.M."/>
            <person name="Luo Y.B."/>
            <person name="Tsai W.C."/>
            <person name="Van de Peer Y."/>
            <person name="Liu Z.J."/>
        </authorList>
    </citation>
    <scope>NUCLEOTIDE SEQUENCE [LARGE SCALE GENOMIC DNA]</scope>
    <source>
        <tissue evidence="1">The whole plant</tissue>
    </source>
</reference>
<protein>
    <submittedName>
        <fullName evidence="1">Uncharacterized protein</fullName>
    </submittedName>
</protein>